<feature type="region of interest" description="Disordered" evidence="1">
    <location>
        <begin position="78"/>
        <end position="102"/>
    </location>
</feature>
<protein>
    <recommendedName>
        <fullName evidence="5">Secreted protein</fullName>
    </recommendedName>
</protein>
<dbReference type="InParanoid" id="F4RXC5"/>
<evidence type="ECO:0000313" key="3">
    <source>
        <dbReference type="EMBL" id="EGG02941.1"/>
    </source>
</evidence>
<evidence type="ECO:0000313" key="4">
    <source>
        <dbReference type="Proteomes" id="UP000001072"/>
    </source>
</evidence>
<keyword evidence="4" id="KW-1185">Reference proteome</keyword>
<feature type="signal peptide" evidence="2">
    <location>
        <begin position="1"/>
        <end position="24"/>
    </location>
</feature>
<dbReference type="GeneID" id="18923843"/>
<sequence length="102" mass="11077">MSDALKFIGALLFAITFLINGLTAMPYVHDQDKGHVRNRFLVSKEAGVNKWSDLKDVIDPTTDFKEVDGVLAFEVKVEPAPPPGESAPVPSPSGRRASARRA</sequence>
<evidence type="ECO:0000256" key="1">
    <source>
        <dbReference type="SAM" id="MobiDB-lite"/>
    </source>
</evidence>
<keyword evidence="2" id="KW-0732">Signal</keyword>
<organism evidence="4">
    <name type="scientific">Melampsora larici-populina (strain 98AG31 / pathotype 3-4-7)</name>
    <name type="common">Poplar leaf rust fungus</name>
    <dbReference type="NCBI Taxonomy" id="747676"/>
    <lineage>
        <taxon>Eukaryota</taxon>
        <taxon>Fungi</taxon>
        <taxon>Dikarya</taxon>
        <taxon>Basidiomycota</taxon>
        <taxon>Pucciniomycotina</taxon>
        <taxon>Pucciniomycetes</taxon>
        <taxon>Pucciniales</taxon>
        <taxon>Melampsoraceae</taxon>
        <taxon>Melampsora</taxon>
    </lineage>
</organism>
<dbReference type="Proteomes" id="UP000001072">
    <property type="component" value="Unassembled WGS sequence"/>
</dbReference>
<dbReference type="HOGENOM" id="CLU_2278085_0_0_1"/>
<feature type="chain" id="PRO_5003315654" description="Secreted protein" evidence="2">
    <location>
        <begin position="25"/>
        <end position="102"/>
    </location>
</feature>
<evidence type="ECO:0000256" key="2">
    <source>
        <dbReference type="SAM" id="SignalP"/>
    </source>
</evidence>
<accession>F4RXC5</accession>
<feature type="compositionally biased region" description="Pro residues" evidence="1">
    <location>
        <begin position="79"/>
        <end position="91"/>
    </location>
</feature>
<dbReference type="RefSeq" id="XP_007413734.1">
    <property type="nucleotide sequence ID" value="XM_007413672.1"/>
</dbReference>
<proteinExistence type="predicted"/>
<reference evidence="4" key="1">
    <citation type="journal article" date="2011" name="Proc. Natl. Acad. Sci. U.S.A.">
        <title>Obligate biotrophy features unraveled by the genomic analysis of rust fungi.</title>
        <authorList>
            <person name="Duplessis S."/>
            <person name="Cuomo C.A."/>
            <person name="Lin Y.-C."/>
            <person name="Aerts A."/>
            <person name="Tisserant E."/>
            <person name="Veneault-Fourrey C."/>
            <person name="Joly D.L."/>
            <person name="Hacquard S."/>
            <person name="Amselem J."/>
            <person name="Cantarel B.L."/>
            <person name="Chiu R."/>
            <person name="Coutinho P.M."/>
            <person name="Feau N."/>
            <person name="Field M."/>
            <person name="Frey P."/>
            <person name="Gelhaye E."/>
            <person name="Goldberg J."/>
            <person name="Grabherr M.G."/>
            <person name="Kodira C.D."/>
            <person name="Kohler A."/>
            <person name="Kuees U."/>
            <person name="Lindquist E.A."/>
            <person name="Lucas S.M."/>
            <person name="Mago R."/>
            <person name="Mauceli E."/>
            <person name="Morin E."/>
            <person name="Murat C."/>
            <person name="Pangilinan J.L."/>
            <person name="Park R."/>
            <person name="Pearson M."/>
            <person name="Quesneville H."/>
            <person name="Rouhier N."/>
            <person name="Sakthikumar S."/>
            <person name="Salamov A.A."/>
            <person name="Schmutz J."/>
            <person name="Selles B."/>
            <person name="Shapiro H."/>
            <person name="Tanguay P."/>
            <person name="Tuskan G.A."/>
            <person name="Henrissat B."/>
            <person name="Van de Peer Y."/>
            <person name="Rouze P."/>
            <person name="Ellis J.G."/>
            <person name="Dodds P.N."/>
            <person name="Schein J.E."/>
            <person name="Zhong S."/>
            <person name="Hamelin R.C."/>
            <person name="Grigoriev I.V."/>
            <person name="Szabo L.J."/>
            <person name="Martin F."/>
        </authorList>
    </citation>
    <scope>NUCLEOTIDE SEQUENCE [LARGE SCALE GENOMIC DNA]</scope>
    <source>
        <strain evidence="4">98AG31 / pathotype 3-4-7</strain>
    </source>
</reference>
<dbReference type="VEuPathDB" id="FungiDB:MELLADRAFT_109704"/>
<dbReference type="AlphaFoldDB" id="F4RXC5"/>
<dbReference type="EMBL" id="GL883127">
    <property type="protein sequence ID" value="EGG02941.1"/>
    <property type="molecule type" value="Genomic_DNA"/>
</dbReference>
<dbReference type="KEGG" id="mlr:MELLADRAFT_109704"/>
<name>F4RXC5_MELLP</name>
<evidence type="ECO:0008006" key="5">
    <source>
        <dbReference type="Google" id="ProtNLM"/>
    </source>
</evidence>
<gene>
    <name evidence="3" type="ORF">MELLADRAFT_109704</name>
</gene>